<dbReference type="InterPro" id="IPR019258">
    <property type="entry name" value="Mediator_Med4"/>
</dbReference>
<feature type="compositionally biased region" description="Pro residues" evidence="7">
    <location>
        <begin position="121"/>
        <end position="131"/>
    </location>
</feature>
<dbReference type="PANTHER" id="PTHR13208:SF2">
    <property type="entry name" value="MEDIATOR OF RNA POLYMERASE II TRANSCRIPTION SUBUNIT 4"/>
    <property type="match status" value="1"/>
</dbReference>
<keyword evidence="5 6" id="KW-0539">Nucleus</keyword>
<dbReference type="GO" id="GO:0003712">
    <property type="term" value="F:transcription coregulator activity"/>
    <property type="evidence" value="ECO:0007669"/>
    <property type="project" value="InterPro"/>
</dbReference>
<evidence type="ECO:0000256" key="1">
    <source>
        <dbReference type="ARBA" id="ARBA00004123"/>
    </source>
</evidence>
<dbReference type="GO" id="GO:0006357">
    <property type="term" value="P:regulation of transcription by RNA polymerase II"/>
    <property type="evidence" value="ECO:0007669"/>
    <property type="project" value="InterPro"/>
</dbReference>
<comment type="subunit">
    <text evidence="6">Component of the Mediator complex.</text>
</comment>
<keyword evidence="6" id="KW-0010">Activator</keyword>
<evidence type="ECO:0000256" key="5">
    <source>
        <dbReference type="ARBA" id="ARBA00023242"/>
    </source>
</evidence>
<dbReference type="Proteomes" id="UP001140206">
    <property type="component" value="Chromosome 1"/>
</dbReference>
<name>A0AAV8GG32_9POAL</name>
<dbReference type="GO" id="GO:0070847">
    <property type="term" value="C:core mediator complex"/>
    <property type="evidence" value="ECO:0007669"/>
    <property type="project" value="TreeGrafter"/>
</dbReference>
<feature type="compositionally biased region" description="Polar residues" evidence="7">
    <location>
        <begin position="106"/>
        <end position="117"/>
    </location>
</feature>
<comment type="subcellular location">
    <subcellularLocation>
        <location evidence="1 6">Nucleus</location>
    </subcellularLocation>
</comment>
<keyword evidence="3 6" id="KW-0805">Transcription regulation</keyword>
<evidence type="ECO:0000256" key="3">
    <source>
        <dbReference type="ARBA" id="ARBA00023015"/>
    </source>
</evidence>
<feature type="compositionally biased region" description="Polar residues" evidence="7">
    <location>
        <begin position="367"/>
        <end position="379"/>
    </location>
</feature>
<evidence type="ECO:0000256" key="7">
    <source>
        <dbReference type="SAM" id="MobiDB-lite"/>
    </source>
</evidence>
<gene>
    <name evidence="6" type="primary">MED4</name>
    <name evidence="8" type="ORF">LUZ62_016490</name>
</gene>
<dbReference type="PANTHER" id="PTHR13208">
    <property type="entry name" value="MEDIATOR OF RNA POLYMERASE II TRANSCRIPTION SUBUNIT 4"/>
    <property type="match status" value="1"/>
</dbReference>
<evidence type="ECO:0000313" key="9">
    <source>
        <dbReference type="Proteomes" id="UP001140206"/>
    </source>
</evidence>
<evidence type="ECO:0000313" key="8">
    <source>
        <dbReference type="EMBL" id="KAJ4803924.1"/>
    </source>
</evidence>
<dbReference type="GO" id="GO:0016592">
    <property type="term" value="C:mediator complex"/>
    <property type="evidence" value="ECO:0007669"/>
    <property type="project" value="InterPro"/>
</dbReference>
<evidence type="ECO:0000256" key="2">
    <source>
        <dbReference type="ARBA" id="ARBA00009626"/>
    </source>
</evidence>
<feature type="region of interest" description="Disordered" evidence="7">
    <location>
        <begin position="100"/>
        <end position="142"/>
    </location>
</feature>
<evidence type="ECO:0000256" key="6">
    <source>
        <dbReference type="RuleBase" id="RU364141"/>
    </source>
</evidence>
<evidence type="ECO:0000256" key="4">
    <source>
        <dbReference type="ARBA" id="ARBA00023163"/>
    </source>
</evidence>
<reference evidence="8" key="1">
    <citation type="submission" date="2022-08" db="EMBL/GenBank/DDBJ databases">
        <authorList>
            <person name="Marques A."/>
        </authorList>
    </citation>
    <scope>NUCLEOTIDE SEQUENCE</scope>
    <source>
        <strain evidence="8">RhyPub2mFocal</strain>
        <tissue evidence="8">Leaves</tissue>
    </source>
</reference>
<keyword evidence="9" id="KW-1185">Reference proteome</keyword>
<dbReference type="AlphaFoldDB" id="A0AAV8GG32"/>
<dbReference type="EMBL" id="JAMFTS010000001">
    <property type="protein sequence ID" value="KAJ4803924.1"/>
    <property type="molecule type" value="Genomic_DNA"/>
</dbReference>
<feature type="region of interest" description="Disordered" evidence="7">
    <location>
        <begin position="357"/>
        <end position="382"/>
    </location>
</feature>
<comment type="similarity">
    <text evidence="2 6">Belongs to the Mediator complex subunit 4 family.</text>
</comment>
<feature type="region of interest" description="Disordered" evidence="7">
    <location>
        <begin position="445"/>
        <end position="505"/>
    </location>
</feature>
<sequence>MTCERLCYVPHFEAHVPQNMLDVLQITTFRGRSHSPHNNRKTQSNPLYVHLQNPLLFYSSSSAITNHQDHRAAELSSAQTIAIERSKTMQSHGAQILPSPARLGLTSHSPSLSGTNVSTPIPNPSPLPSNPNPKSTPSLSPLPASIAATSPSLLPLLPPLPRAQTLLLHMSHLASKLFDLSSNRSVWLSSYRGTFPSFPPSSNSPAPSPSLAIPTSFKDLLSQFTSLQTQLFEAVAELQEILDLQDSQKKISREIRAKDATLLSFTKKICEAHHVLDQLTEDYSGSLDTIHSSLDLQDILAYAHRISYTTFAPPEHGAGLAPLRGALPPAPQDNEMRASQLYNFADLDVGVPAKKLKPTDTKERVPNSGTDSPLMISTPQREEPVPPMPFQPPHLPIAVSPGWLNGLPPNFPAEHPLILPPMPAGWKPGDSINLDGLENMFAGQVSGSQPPSMPLPVSQHVEPKAQGTAPAPAVIHVPDVQLDIGDDDNSEYSSDVDSSEEDDED</sequence>
<proteinExistence type="inferred from homology"/>
<comment type="function">
    <text evidence="6">Component of the Mediator complex, a coactivator involved in the regulated transcription of nearly all RNA polymerase II-dependent genes. Mediator functions as a bridge to convey information from gene-specific regulatory proteins to the basal RNA polymerase II transcription machinery. Mediator is recruited to promoters by direct interactions with regulatory proteins and serves as a scaffold for the assembly of a functional preinitiation complex with RNA polymerase II and the general transcription factors.</text>
</comment>
<dbReference type="Pfam" id="PF10018">
    <property type="entry name" value="Med4"/>
    <property type="match status" value="1"/>
</dbReference>
<accession>A0AAV8GG32</accession>
<protein>
    <recommendedName>
        <fullName evidence="6">Mediator of RNA polymerase II transcription subunit 4</fullName>
    </recommendedName>
    <alternativeName>
        <fullName evidence="6">Mediator complex subunit 4</fullName>
    </alternativeName>
</protein>
<keyword evidence="4 6" id="KW-0804">Transcription</keyword>
<feature type="compositionally biased region" description="Low complexity" evidence="7">
    <location>
        <begin position="132"/>
        <end position="142"/>
    </location>
</feature>
<comment type="caution">
    <text evidence="8">The sequence shown here is derived from an EMBL/GenBank/DDBJ whole genome shotgun (WGS) entry which is preliminary data.</text>
</comment>
<organism evidence="8 9">
    <name type="scientific">Rhynchospora pubera</name>
    <dbReference type="NCBI Taxonomy" id="906938"/>
    <lineage>
        <taxon>Eukaryota</taxon>
        <taxon>Viridiplantae</taxon>
        <taxon>Streptophyta</taxon>
        <taxon>Embryophyta</taxon>
        <taxon>Tracheophyta</taxon>
        <taxon>Spermatophyta</taxon>
        <taxon>Magnoliopsida</taxon>
        <taxon>Liliopsida</taxon>
        <taxon>Poales</taxon>
        <taxon>Cyperaceae</taxon>
        <taxon>Cyperoideae</taxon>
        <taxon>Rhynchosporeae</taxon>
        <taxon>Rhynchospora</taxon>
    </lineage>
</organism>